<dbReference type="GO" id="GO:0005737">
    <property type="term" value="C:cytoplasm"/>
    <property type="evidence" value="ECO:0007669"/>
    <property type="project" value="TreeGrafter"/>
</dbReference>
<dbReference type="Pfam" id="PF01841">
    <property type="entry name" value="Transglut_core"/>
    <property type="match status" value="1"/>
</dbReference>
<feature type="compositionally biased region" description="Basic and acidic residues" evidence="1">
    <location>
        <begin position="41"/>
        <end position="52"/>
    </location>
</feature>
<feature type="signal peptide" evidence="2">
    <location>
        <begin position="1"/>
        <end position="23"/>
    </location>
</feature>
<accession>A0A3A9APZ7</accession>
<dbReference type="PROSITE" id="PS51257">
    <property type="entry name" value="PROKAR_LIPOPROTEIN"/>
    <property type="match status" value="1"/>
</dbReference>
<dbReference type="Proteomes" id="UP000280696">
    <property type="component" value="Unassembled WGS sequence"/>
</dbReference>
<reference evidence="4 5" key="1">
    <citation type="submission" date="2018-09" db="EMBL/GenBank/DDBJ databases">
        <title>Murine metabolic-syndrome-specific gut microbial biobank.</title>
        <authorList>
            <person name="Liu C."/>
        </authorList>
    </citation>
    <scope>NUCLEOTIDE SEQUENCE [LARGE SCALE GENOMIC DNA]</scope>
    <source>
        <strain evidence="4 5">0.1xD8-82</strain>
    </source>
</reference>
<feature type="chain" id="PRO_5017228816" description="Transglutaminase-like domain-containing protein" evidence="2">
    <location>
        <begin position="24"/>
        <end position="411"/>
    </location>
</feature>
<dbReference type="AlphaFoldDB" id="A0A3A9APZ7"/>
<keyword evidence="2" id="KW-0732">Signal</keyword>
<evidence type="ECO:0000259" key="3">
    <source>
        <dbReference type="SMART" id="SM00460"/>
    </source>
</evidence>
<dbReference type="EMBL" id="RAYQ01000002">
    <property type="protein sequence ID" value="RKI93580.1"/>
    <property type="molecule type" value="Genomic_DNA"/>
</dbReference>
<dbReference type="InterPro" id="IPR002931">
    <property type="entry name" value="Transglutaminase-like"/>
</dbReference>
<proteinExistence type="predicted"/>
<sequence length="411" mass="46977">MKRKKIIWAAVFCILLLAGCSNFTGPETEKDNDVYEQDITQGERDRQGEKQEAPAGEVEGITGISPQETDLIRKQQTGLFHYDRLNGEEQIVYAEILKILQEFEDGVALSCVETEIIEKVFQCVLNDHPEIFYVDGYTFTRYTLGEVVKKITFSGTYNVSRQEVQEKEAQIDQYVQECLSGMNADLDEYGIVKYIYEYIISQTEYDAASPDNQNICSVFIHKRSVCQGYAKATQYLLRKAGIEATLIMGRVYGGEGHAWNLVKMDGNYYYVDTTWGDASYQIVEGSSDKTIGSIPPINYDYLCVTTQQMEKTHVIEPIVEVPACESMENNYYVREGLYFTELNEEKLKEMFQAAYGKGSAYVTLKCSDEQVYREMIGYLIEEQGIFQYLDAQEGTVSYAENEEQLSLSFWL</sequence>
<organism evidence="4 5">
    <name type="scientific">Parablautia intestinalis</name>
    <dbReference type="NCBI Taxonomy" id="2320100"/>
    <lineage>
        <taxon>Bacteria</taxon>
        <taxon>Bacillati</taxon>
        <taxon>Bacillota</taxon>
        <taxon>Clostridia</taxon>
        <taxon>Lachnospirales</taxon>
        <taxon>Lachnospiraceae</taxon>
        <taxon>Parablautia</taxon>
    </lineage>
</organism>
<dbReference type="RefSeq" id="WP_120466456.1">
    <property type="nucleotide sequence ID" value="NZ_RAYQ01000002.1"/>
</dbReference>
<feature type="region of interest" description="Disordered" evidence="1">
    <location>
        <begin position="41"/>
        <end position="60"/>
    </location>
</feature>
<dbReference type="InterPro" id="IPR038765">
    <property type="entry name" value="Papain-like_cys_pep_sf"/>
</dbReference>
<protein>
    <recommendedName>
        <fullName evidence="3">Transglutaminase-like domain-containing protein</fullName>
    </recommendedName>
</protein>
<dbReference type="PANTHER" id="PTHR46333">
    <property type="entry name" value="CYTOKINESIS PROTEIN 3"/>
    <property type="match status" value="1"/>
</dbReference>
<dbReference type="InterPro" id="IPR052557">
    <property type="entry name" value="CAP/Cytokinesis_protein"/>
</dbReference>
<name>A0A3A9APZ7_9FIRM</name>
<dbReference type="SUPFAM" id="SSF54001">
    <property type="entry name" value="Cysteine proteinases"/>
    <property type="match status" value="1"/>
</dbReference>
<comment type="caution">
    <text evidence="4">The sequence shown here is derived from an EMBL/GenBank/DDBJ whole genome shotgun (WGS) entry which is preliminary data.</text>
</comment>
<dbReference type="SMART" id="SM00460">
    <property type="entry name" value="TGc"/>
    <property type="match status" value="1"/>
</dbReference>
<dbReference type="OrthoDB" id="9788327at2"/>
<dbReference type="Gene3D" id="3.10.620.30">
    <property type="match status" value="1"/>
</dbReference>
<dbReference type="PANTHER" id="PTHR46333:SF2">
    <property type="entry name" value="CYTOKINESIS PROTEIN 3"/>
    <property type="match status" value="1"/>
</dbReference>
<evidence type="ECO:0000256" key="2">
    <source>
        <dbReference type="SAM" id="SignalP"/>
    </source>
</evidence>
<evidence type="ECO:0000313" key="4">
    <source>
        <dbReference type="EMBL" id="RKI93580.1"/>
    </source>
</evidence>
<gene>
    <name evidence="4" type="ORF">D7V94_02465</name>
</gene>
<evidence type="ECO:0000256" key="1">
    <source>
        <dbReference type="SAM" id="MobiDB-lite"/>
    </source>
</evidence>
<evidence type="ECO:0000313" key="5">
    <source>
        <dbReference type="Proteomes" id="UP000280696"/>
    </source>
</evidence>
<feature type="domain" description="Transglutaminase-like" evidence="3">
    <location>
        <begin position="218"/>
        <end position="275"/>
    </location>
</feature>
<keyword evidence="5" id="KW-1185">Reference proteome</keyword>